<dbReference type="Pfam" id="PF00216">
    <property type="entry name" value="Bac_DNA_binding"/>
    <property type="match status" value="1"/>
</dbReference>
<sequence length="148" mass="15581">MAVTRKTSTTTPRTTKSTKAKTPDSAAPKPEASKPVVTKPAQVADTAGSSGLSAAPDASLVLRKKELIDLVVERCPVKKRDAKPAIEAALAVLGEALSKGREVNIPPLGKIKVKRSKRVGNAQISTLHLRQADRPTATADDPLAQTEE</sequence>
<dbReference type="InterPro" id="IPR010992">
    <property type="entry name" value="IHF-like_DNA-bd_dom_sf"/>
</dbReference>
<dbReference type="Proteomes" id="UP000295696">
    <property type="component" value="Unassembled WGS sequence"/>
</dbReference>
<proteinExistence type="inferred from homology"/>
<feature type="compositionally biased region" description="Low complexity" evidence="3">
    <location>
        <begin position="1"/>
        <end position="17"/>
    </location>
</feature>
<protein>
    <submittedName>
        <fullName evidence="4">DNA-binding protein HU-alpha</fullName>
    </submittedName>
</protein>
<dbReference type="GO" id="GO:0030527">
    <property type="term" value="F:structural constituent of chromatin"/>
    <property type="evidence" value="ECO:0007669"/>
    <property type="project" value="InterPro"/>
</dbReference>
<name>A0A4R3JD02_9RHOB</name>
<dbReference type="AlphaFoldDB" id="A0A4R3JD02"/>
<evidence type="ECO:0000256" key="2">
    <source>
        <dbReference type="ARBA" id="ARBA00023125"/>
    </source>
</evidence>
<organism evidence="4 5">
    <name type="scientific">Primorskyibacter sedentarius</name>
    <dbReference type="NCBI Taxonomy" id="745311"/>
    <lineage>
        <taxon>Bacteria</taxon>
        <taxon>Pseudomonadati</taxon>
        <taxon>Pseudomonadota</taxon>
        <taxon>Alphaproteobacteria</taxon>
        <taxon>Rhodobacterales</taxon>
        <taxon>Roseobacteraceae</taxon>
        <taxon>Primorskyibacter</taxon>
    </lineage>
</organism>
<evidence type="ECO:0000313" key="5">
    <source>
        <dbReference type="Proteomes" id="UP000295696"/>
    </source>
</evidence>
<dbReference type="OrthoDB" id="7873378at2"/>
<dbReference type="EMBL" id="SLZU01000006">
    <property type="protein sequence ID" value="TCS63909.1"/>
    <property type="molecule type" value="Genomic_DNA"/>
</dbReference>
<evidence type="ECO:0000313" key="4">
    <source>
        <dbReference type="EMBL" id="TCS63909.1"/>
    </source>
</evidence>
<feature type="region of interest" description="Disordered" evidence="3">
    <location>
        <begin position="1"/>
        <end position="56"/>
    </location>
</feature>
<comment type="caution">
    <text evidence="4">The sequence shown here is derived from an EMBL/GenBank/DDBJ whole genome shotgun (WGS) entry which is preliminary data.</text>
</comment>
<gene>
    <name evidence="4" type="ORF">EDD52_106177</name>
</gene>
<reference evidence="4 5" key="1">
    <citation type="submission" date="2019-03" db="EMBL/GenBank/DDBJ databases">
        <title>Genomic Encyclopedia of Type Strains, Phase IV (KMG-IV): sequencing the most valuable type-strain genomes for metagenomic binning, comparative biology and taxonomic classification.</title>
        <authorList>
            <person name="Goeker M."/>
        </authorList>
    </citation>
    <scope>NUCLEOTIDE SEQUENCE [LARGE SCALE GENOMIC DNA]</scope>
    <source>
        <strain evidence="4 5">DSM 104836</strain>
    </source>
</reference>
<dbReference type="SUPFAM" id="SSF47729">
    <property type="entry name" value="IHF-like DNA-binding proteins"/>
    <property type="match status" value="1"/>
</dbReference>
<evidence type="ECO:0000256" key="3">
    <source>
        <dbReference type="SAM" id="MobiDB-lite"/>
    </source>
</evidence>
<accession>A0A4R3JD02</accession>
<dbReference type="GO" id="GO:0003677">
    <property type="term" value="F:DNA binding"/>
    <property type="evidence" value="ECO:0007669"/>
    <property type="project" value="UniProtKB-KW"/>
</dbReference>
<keyword evidence="2 4" id="KW-0238">DNA-binding</keyword>
<evidence type="ECO:0000256" key="1">
    <source>
        <dbReference type="ARBA" id="ARBA00010529"/>
    </source>
</evidence>
<feature type="region of interest" description="Disordered" evidence="3">
    <location>
        <begin position="122"/>
        <end position="148"/>
    </location>
</feature>
<comment type="similarity">
    <text evidence="1">Belongs to the bacterial histone-like protein family.</text>
</comment>
<dbReference type="InterPro" id="IPR000119">
    <property type="entry name" value="Hist_DNA-bd"/>
</dbReference>
<dbReference type="Gene3D" id="4.10.520.10">
    <property type="entry name" value="IHF-like DNA-binding proteins"/>
    <property type="match status" value="1"/>
</dbReference>
<keyword evidence="5" id="KW-1185">Reference proteome</keyword>